<keyword evidence="3" id="KW-1185">Reference proteome</keyword>
<sequence>MFRNCLAFSLFAALLIAFQACSPAVAPEVYQAAPPSTSVFRDTLPFEFREGFIVVRARLNDKSMPLDFIWDSGAAVSTISQATREYLGLPNSIQAGAVTTLDSFHLSDITFPSVPVEIVNYDGYAAPKCIAEAGVIGANIIRHCNWYIDFDQQLLIFSDLAQILPAPSAVHTLPFKPTPYGQPELRIATAAMGKAKAIASIGQSGPVRISSKQLPDAGTMIYDRAVVDRFASDIDTAVVFENTGIQMGGLNFQGTLKVQSGRQNQIGNALWAQYNLALNFKEANIQLSPRAEAPTPDFSLPKLGWMPHFTPKSDLTVGFIVVGSPAWEAGLRMGDVINQIDRRASPGWYNDYCAYLSSVQAQFGAPEQMQVFKNGSKQPILLSVKAQP</sequence>
<feature type="signal peptide" evidence="1">
    <location>
        <begin position="1"/>
        <end position="26"/>
    </location>
</feature>
<evidence type="ECO:0008006" key="4">
    <source>
        <dbReference type="Google" id="ProtNLM"/>
    </source>
</evidence>
<reference evidence="2 3" key="1">
    <citation type="journal article" date="2014" name="Int. J. Syst. Evol. Microbiol.">
        <title>Phaeodactylibacter xiamenensis gen. nov., sp. nov., a member of the family Saprospiraceae isolated from the marine alga Phaeodactylum tricornutum.</title>
        <authorList>
            <person name="Chen Z.Jr."/>
            <person name="Lei X."/>
            <person name="Lai Q."/>
            <person name="Li Y."/>
            <person name="Zhang B."/>
            <person name="Zhang J."/>
            <person name="Zhang H."/>
            <person name="Yang L."/>
            <person name="Zheng W."/>
            <person name="Tian Y."/>
            <person name="Yu Z."/>
            <person name="Xu H.Jr."/>
            <person name="Zheng T."/>
        </authorList>
    </citation>
    <scope>NUCLEOTIDE SEQUENCE [LARGE SCALE GENOMIC DNA]</scope>
    <source>
        <strain evidence="2 3">KD52</strain>
    </source>
</reference>
<evidence type="ECO:0000313" key="2">
    <source>
        <dbReference type="EMBL" id="KGE89024.1"/>
    </source>
</evidence>
<dbReference type="Proteomes" id="UP000029736">
    <property type="component" value="Unassembled WGS sequence"/>
</dbReference>
<organism evidence="2 3">
    <name type="scientific">Phaeodactylibacter xiamenensis</name>
    <dbReference type="NCBI Taxonomy" id="1524460"/>
    <lineage>
        <taxon>Bacteria</taxon>
        <taxon>Pseudomonadati</taxon>
        <taxon>Bacteroidota</taxon>
        <taxon>Saprospiria</taxon>
        <taxon>Saprospirales</taxon>
        <taxon>Haliscomenobacteraceae</taxon>
        <taxon>Phaeodactylibacter</taxon>
    </lineage>
</organism>
<dbReference type="InterPro" id="IPR036034">
    <property type="entry name" value="PDZ_sf"/>
</dbReference>
<dbReference type="STRING" id="1524460.IX84_04360"/>
<name>A0A098S8Z5_9BACT</name>
<proteinExistence type="predicted"/>
<accession>A0A098S8Z5</accession>
<dbReference type="Gene3D" id="2.30.42.10">
    <property type="match status" value="1"/>
</dbReference>
<keyword evidence="1" id="KW-0732">Signal</keyword>
<evidence type="ECO:0000256" key="1">
    <source>
        <dbReference type="SAM" id="SignalP"/>
    </source>
</evidence>
<dbReference type="SUPFAM" id="SSF50156">
    <property type="entry name" value="PDZ domain-like"/>
    <property type="match status" value="1"/>
</dbReference>
<dbReference type="RefSeq" id="WP_044216806.1">
    <property type="nucleotide sequence ID" value="NZ_JBKAGJ010000001.1"/>
</dbReference>
<dbReference type="InterPro" id="IPR021109">
    <property type="entry name" value="Peptidase_aspartic_dom_sf"/>
</dbReference>
<gene>
    <name evidence="2" type="ORF">IX84_04360</name>
</gene>
<dbReference type="PROSITE" id="PS51257">
    <property type="entry name" value="PROKAR_LIPOPROTEIN"/>
    <property type="match status" value="1"/>
</dbReference>
<dbReference type="Gene3D" id="2.40.70.10">
    <property type="entry name" value="Acid Proteases"/>
    <property type="match status" value="1"/>
</dbReference>
<dbReference type="OrthoDB" id="5580718at2"/>
<protein>
    <recommendedName>
        <fullName evidence="4">PDZ domain-containing protein</fullName>
    </recommendedName>
</protein>
<evidence type="ECO:0000313" key="3">
    <source>
        <dbReference type="Proteomes" id="UP000029736"/>
    </source>
</evidence>
<feature type="chain" id="PRO_5001948019" description="PDZ domain-containing protein" evidence="1">
    <location>
        <begin position="27"/>
        <end position="388"/>
    </location>
</feature>
<dbReference type="EMBL" id="JPOS01000012">
    <property type="protein sequence ID" value="KGE89024.1"/>
    <property type="molecule type" value="Genomic_DNA"/>
</dbReference>
<comment type="caution">
    <text evidence="2">The sequence shown here is derived from an EMBL/GenBank/DDBJ whole genome shotgun (WGS) entry which is preliminary data.</text>
</comment>
<dbReference type="AlphaFoldDB" id="A0A098S8Z5"/>